<organism evidence="2 3">
    <name type="scientific">Gemmata obscuriglobus</name>
    <dbReference type="NCBI Taxonomy" id="114"/>
    <lineage>
        <taxon>Bacteria</taxon>
        <taxon>Pseudomonadati</taxon>
        <taxon>Planctomycetota</taxon>
        <taxon>Planctomycetia</taxon>
        <taxon>Gemmatales</taxon>
        <taxon>Gemmataceae</taxon>
        <taxon>Gemmata</taxon>
    </lineage>
</organism>
<reference evidence="2 3" key="1">
    <citation type="submission" date="2018-01" db="EMBL/GenBank/DDBJ databases">
        <title>G. obscuriglobus.</title>
        <authorList>
            <person name="Franke J."/>
            <person name="Blomberg W."/>
            <person name="Selmecki A."/>
        </authorList>
    </citation>
    <scope>NUCLEOTIDE SEQUENCE [LARGE SCALE GENOMIC DNA]</scope>
    <source>
        <strain evidence="2 3">DSM 5831</strain>
    </source>
</reference>
<name>A0A2Z3H9U6_9BACT</name>
<proteinExistence type="predicted"/>
<evidence type="ECO:0000313" key="3">
    <source>
        <dbReference type="Proteomes" id="UP000245802"/>
    </source>
</evidence>
<dbReference type="InterPro" id="IPR024311">
    <property type="entry name" value="Lipocalin-like"/>
</dbReference>
<accession>A0A2Z3H9U6</accession>
<keyword evidence="3" id="KW-1185">Reference proteome</keyword>
<sequence length="154" mass="17241">MVRPRCRAREKGLGKWRSEGAQIVHPRQKIRDTKMRMLMGCLVLVFCGPLVADDKKDEKIDPAKLLGKWTTKERDFAVIEFLKGGKLVLRHGDGKEEVAFDGTYKLDGNKLTVNAQPGGKEEKSTVTIKKLTDSEMVVISDTGKDVVMNRVKGK</sequence>
<dbReference type="Pfam" id="PF13648">
    <property type="entry name" value="Lipocalin_4"/>
    <property type="match status" value="1"/>
</dbReference>
<evidence type="ECO:0000313" key="2">
    <source>
        <dbReference type="EMBL" id="AWM37870.1"/>
    </source>
</evidence>
<evidence type="ECO:0000259" key="1">
    <source>
        <dbReference type="Pfam" id="PF13648"/>
    </source>
</evidence>
<dbReference type="KEGG" id="gog:C1280_13260"/>
<protein>
    <submittedName>
        <fullName evidence="2">TIGR03066 family protein</fullName>
    </submittedName>
</protein>
<dbReference type="AlphaFoldDB" id="A0A2Z3H9U6"/>
<dbReference type="NCBIfam" id="TIGR03066">
    <property type="entry name" value="Gem_osc_para_1"/>
    <property type="match status" value="1"/>
</dbReference>
<gene>
    <name evidence="2" type="ORF">C1280_13260</name>
</gene>
<dbReference type="OrthoDB" id="93821at203682"/>
<dbReference type="EMBL" id="CP025958">
    <property type="protein sequence ID" value="AWM37870.1"/>
    <property type="molecule type" value="Genomic_DNA"/>
</dbReference>
<feature type="domain" description="Lipocalin-like" evidence="1">
    <location>
        <begin position="94"/>
        <end position="138"/>
    </location>
</feature>
<dbReference type="Proteomes" id="UP000245802">
    <property type="component" value="Chromosome"/>
</dbReference>